<evidence type="ECO:0000313" key="3">
    <source>
        <dbReference type="EMBL" id="RQP25489.1"/>
    </source>
</evidence>
<dbReference type="GO" id="GO:0016020">
    <property type="term" value="C:membrane"/>
    <property type="evidence" value="ECO:0007669"/>
    <property type="project" value="InterPro"/>
</dbReference>
<evidence type="ECO:0000313" key="4">
    <source>
        <dbReference type="Proteomes" id="UP000267464"/>
    </source>
</evidence>
<dbReference type="InterPro" id="IPR036890">
    <property type="entry name" value="HATPase_C_sf"/>
</dbReference>
<dbReference type="InterPro" id="IPR010559">
    <property type="entry name" value="Sig_transdc_His_kin_internal"/>
</dbReference>
<gene>
    <name evidence="3" type="ORF">DZC73_10285</name>
</gene>
<dbReference type="Gene3D" id="3.30.565.10">
    <property type="entry name" value="Histidine kinase-like ATPase, C-terminal domain"/>
    <property type="match status" value="1"/>
</dbReference>
<sequence>MFGSTAFGSTILDGSLPHGAAGPSLLFDVCHVGVVLRAVLCVTLAVSAGCLFAAGGFASWLALAAIGMAVSLPAVVFWLVSACALKSQLQQLPLSGQWLAALALGALSGAFGWSLGLLTGLEFFDSRHTLAASVCGVLGSATIFQWLRLRAQARLPADTTAKLAELQSRIRPHFLFNTLNTALSLVRLDPARAEGVLEDLAELFRVALTNTGEATTLADEVELAQRYLAIEQIRFGSRLQVSWELDADAGAAKVPPLLLQPLVENAVRHGVEPAPDGGMIRVRTRVKLGRAELSIANTVPREPSRPGNGIALRNVRERLRLMHDVASQFDAHQDGKVFRVQIVVPL</sequence>
<feature type="domain" description="Signal transduction histidine kinase internal region" evidence="2">
    <location>
        <begin position="161"/>
        <end position="239"/>
    </location>
</feature>
<dbReference type="GO" id="GO:0000155">
    <property type="term" value="F:phosphorelay sensor kinase activity"/>
    <property type="evidence" value="ECO:0007669"/>
    <property type="project" value="InterPro"/>
</dbReference>
<keyword evidence="3" id="KW-0808">Transferase</keyword>
<keyword evidence="1" id="KW-1133">Transmembrane helix</keyword>
<reference evidence="3 4" key="2">
    <citation type="submission" date="2018-12" db="EMBL/GenBank/DDBJ databases">
        <title>Rhizobacter gummiphilus sp. nov., a rubber-degrading bacterium isolated from the soil of a botanical garden in Japan.</title>
        <authorList>
            <person name="Shunsuke S.S."/>
        </authorList>
    </citation>
    <scope>NUCLEOTIDE SEQUENCE [LARGE SCALE GENOMIC DNA]</scope>
    <source>
        <strain evidence="3 4">S-16</strain>
    </source>
</reference>
<feature type="transmembrane region" description="Helical" evidence="1">
    <location>
        <begin position="34"/>
        <end position="54"/>
    </location>
</feature>
<comment type="caution">
    <text evidence="3">The sequence shown here is derived from an EMBL/GenBank/DDBJ whole genome shotgun (WGS) entry which is preliminary data.</text>
</comment>
<dbReference type="Proteomes" id="UP000267464">
    <property type="component" value="Unassembled WGS sequence"/>
</dbReference>
<feature type="transmembrane region" description="Helical" evidence="1">
    <location>
        <begin position="97"/>
        <end position="118"/>
    </location>
</feature>
<reference evidence="3 4" key="1">
    <citation type="submission" date="2018-08" db="EMBL/GenBank/DDBJ databases">
        <authorList>
            <person name="Khan S.A."/>
            <person name="Jeon C.O."/>
            <person name="Chun B.H."/>
            <person name="Jeong S.E."/>
        </authorList>
    </citation>
    <scope>NUCLEOTIDE SEQUENCE [LARGE SCALE GENOMIC DNA]</scope>
    <source>
        <strain evidence="3 4">S-16</strain>
    </source>
</reference>
<proteinExistence type="predicted"/>
<organism evidence="3 4">
    <name type="scientific">Piscinibacter terrae</name>
    <dbReference type="NCBI Taxonomy" id="2496871"/>
    <lineage>
        <taxon>Bacteria</taxon>
        <taxon>Pseudomonadati</taxon>
        <taxon>Pseudomonadota</taxon>
        <taxon>Betaproteobacteria</taxon>
        <taxon>Burkholderiales</taxon>
        <taxon>Sphaerotilaceae</taxon>
        <taxon>Piscinibacter</taxon>
    </lineage>
</organism>
<feature type="transmembrane region" description="Helical" evidence="1">
    <location>
        <begin position="130"/>
        <end position="147"/>
    </location>
</feature>
<keyword evidence="3" id="KW-0418">Kinase</keyword>
<feature type="transmembrane region" description="Helical" evidence="1">
    <location>
        <begin position="60"/>
        <end position="85"/>
    </location>
</feature>
<dbReference type="OrthoDB" id="2514702at2"/>
<evidence type="ECO:0000256" key="1">
    <source>
        <dbReference type="SAM" id="Phobius"/>
    </source>
</evidence>
<keyword evidence="1" id="KW-0812">Transmembrane</keyword>
<dbReference type="AlphaFoldDB" id="A0A3N7JXD2"/>
<dbReference type="Pfam" id="PF06580">
    <property type="entry name" value="His_kinase"/>
    <property type="match status" value="1"/>
</dbReference>
<dbReference type="InterPro" id="IPR050640">
    <property type="entry name" value="Bact_2-comp_sensor_kinase"/>
</dbReference>
<keyword evidence="4" id="KW-1185">Reference proteome</keyword>
<evidence type="ECO:0000259" key="2">
    <source>
        <dbReference type="Pfam" id="PF06580"/>
    </source>
</evidence>
<name>A0A3N7JXD2_9BURK</name>
<dbReference type="SUPFAM" id="SSF55874">
    <property type="entry name" value="ATPase domain of HSP90 chaperone/DNA topoisomerase II/histidine kinase"/>
    <property type="match status" value="1"/>
</dbReference>
<protein>
    <submittedName>
        <fullName evidence="3">Sensor histidine kinase</fullName>
    </submittedName>
</protein>
<accession>A0A3N7JXD2</accession>
<dbReference type="EMBL" id="QUSW01000002">
    <property type="protein sequence ID" value="RQP25489.1"/>
    <property type="molecule type" value="Genomic_DNA"/>
</dbReference>
<dbReference type="PANTHER" id="PTHR34220">
    <property type="entry name" value="SENSOR HISTIDINE KINASE YPDA"/>
    <property type="match status" value="1"/>
</dbReference>
<keyword evidence="1" id="KW-0472">Membrane</keyword>
<dbReference type="PANTHER" id="PTHR34220:SF7">
    <property type="entry name" value="SENSOR HISTIDINE KINASE YPDA"/>
    <property type="match status" value="1"/>
</dbReference>